<evidence type="ECO:0000256" key="1">
    <source>
        <dbReference type="SAM" id="MobiDB-lite"/>
    </source>
</evidence>
<feature type="transmembrane region" description="Helical" evidence="2">
    <location>
        <begin position="114"/>
        <end position="133"/>
    </location>
</feature>
<accession>A0A0F2M0T9</accession>
<evidence type="ECO:0000256" key="2">
    <source>
        <dbReference type="SAM" id="Phobius"/>
    </source>
</evidence>
<comment type="caution">
    <text evidence="3">The sequence shown here is derived from an EMBL/GenBank/DDBJ whole genome shotgun (WGS) entry which is preliminary data.</text>
</comment>
<reference evidence="3 4" key="2">
    <citation type="journal article" date="2015" name="Eukaryot. Cell">
        <title>Asexual propagation of a virulent clone complex in a human and feline outbreak of sporotrichosis.</title>
        <authorList>
            <person name="Teixeira Mde M."/>
            <person name="Rodrigues A.M."/>
            <person name="Tsui C.K."/>
            <person name="de Almeida L.G."/>
            <person name="Van Diepeningen A.D."/>
            <person name="van den Ende B.G."/>
            <person name="Fernandes G.F."/>
            <person name="Kano R."/>
            <person name="Hamelin R.C."/>
            <person name="Lopes-Bezerra L.M."/>
            <person name="Vasconcelos A.T."/>
            <person name="de Hoog S."/>
            <person name="de Camargo Z.P."/>
            <person name="Felipe M.S."/>
        </authorList>
    </citation>
    <scope>NUCLEOTIDE SEQUENCE [LARGE SCALE GENOMIC DNA]</scope>
    <source>
        <strain evidence="3 4">1099-18</strain>
    </source>
</reference>
<protein>
    <submittedName>
        <fullName evidence="3">Uncharacterized protein</fullName>
    </submittedName>
</protein>
<dbReference type="GeneID" id="27665817"/>
<dbReference type="VEuPathDB" id="FungiDB:SPSK_03706"/>
<sequence length="142" mass="15179">MCDPVGIYQGSVCVCDDACHGRGQTNTTNNKSQGENQTENKGGTMGPSIIGGKHDELHREPSVERGHFFDNGTTDNAATQTISTAVNAEQKRCACYGDHEAQDKEKTARGCKHWLVLNLVSMLVAGYIARAVIPSNGRGSLA</sequence>
<keyword evidence="2" id="KW-0812">Transmembrane</keyword>
<organism evidence="3 4">
    <name type="scientific">Sporothrix schenckii 1099-18</name>
    <dbReference type="NCBI Taxonomy" id="1397361"/>
    <lineage>
        <taxon>Eukaryota</taxon>
        <taxon>Fungi</taxon>
        <taxon>Dikarya</taxon>
        <taxon>Ascomycota</taxon>
        <taxon>Pezizomycotina</taxon>
        <taxon>Sordariomycetes</taxon>
        <taxon>Sordariomycetidae</taxon>
        <taxon>Ophiostomatales</taxon>
        <taxon>Ophiostomataceae</taxon>
        <taxon>Sporothrix</taxon>
    </lineage>
</organism>
<dbReference type="KEGG" id="ssck:SPSK_03706"/>
<evidence type="ECO:0000313" key="3">
    <source>
        <dbReference type="EMBL" id="KJR82694.1"/>
    </source>
</evidence>
<proteinExistence type="predicted"/>
<dbReference type="AlphaFoldDB" id="A0A0F2M0T9"/>
<dbReference type="Proteomes" id="UP000033710">
    <property type="component" value="Unassembled WGS sequence"/>
</dbReference>
<keyword evidence="2" id="KW-0472">Membrane</keyword>
<feature type="compositionally biased region" description="Polar residues" evidence="1">
    <location>
        <begin position="24"/>
        <end position="41"/>
    </location>
</feature>
<reference evidence="3 4" key="1">
    <citation type="journal article" date="2014" name="BMC Genomics">
        <title>Comparative genomics of the major fungal agents of human and animal Sporotrichosis: Sporothrix schenckii and Sporothrix brasiliensis.</title>
        <authorList>
            <person name="Teixeira M.M."/>
            <person name="de Almeida L.G."/>
            <person name="Kubitschek-Barreira P."/>
            <person name="Alves F.L."/>
            <person name="Kioshima E.S."/>
            <person name="Abadio A.K."/>
            <person name="Fernandes L."/>
            <person name="Derengowski L.S."/>
            <person name="Ferreira K.S."/>
            <person name="Souza R.C."/>
            <person name="Ruiz J.C."/>
            <person name="de Andrade N.C."/>
            <person name="Paes H.C."/>
            <person name="Nicola A.M."/>
            <person name="Albuquerque P."/>
            <person name="Gerber A.L."/>
            <person name="Martins V.P."/>
            <person name="Peconick L.D."/>
            <person name="Neto A.V."/>
            <person name="Chaucanez C.B."/>
            <person name="Silva P.A."/>
            <person name="Cunha O.L."/>
            <person name="de Oliveira F.F."/>
            <person name="dos Santos T.C."/>
            <person name="Barros A.L."/>
            <person name="Soares M.A."/>
            <person name="de Oliveira L.M."/>
            <person name="Marini M.M."/>
            <person name="Villalobos-Duno H."/>
            <person name="Cunha M.M."/>
            <person name="de Hoog S."/>
            <person name="da Silveira J.F."/>
            <person name="Henrissat B."/>
            <person name="Nino-Vega G.A."/>
            <person name="Cisalpino P.S."/>
            <person name="Mora-Montes H.M."/>
            <person name="Almeida S.R."/>
            <person name="Stajich J.E."/>
            <person name="Lopes-Bezerra L.M."/>
            <person name="Vasconcelos A.T."/>
            <person name="Felipe M.S."/>
        </authorList>
    </citation>
    <scope>NUCLEOTIDE SEQUENCE [LARGE SCALE GENOMIC DNA]</scope>
    <source>
        <strain evidence="3 4">1099-18</strain>
    </source>
</reference>
<name>A0A0F2M0T9_SPOSC</name>
<gene>
    <name evidence="3" type="ORF">SPSK_03706</name>
</gene>
<keyword evidence="2" id="KW-1133">Transmembrane helix</keyword>
<dbReference type="EMBL" id="AXCR01000010">
    <property type="protein sequence ID" value="KJR82694.1"/>
    <property type="molecule type" value="Genomic_DNA"/>
</dbReference>
<dbReference type="RefSeq" id="XP_016585370.1">
    <property type="nucleotide sequence ID" value="XM_016730540.1"/>
</dbReference>
<evidence type="ECO:0000313" key="4">
    <source>
        <dbReference type="Proteomes" id="UP000033710"/>
    </source>
</evidence>
<feature type="region of interest" description="Disordered" evidence="1">
    <location>
        <begin position="24"/>
        <end position="54"/>
    </location>
</feature>